<proteinExistence type="predicted"/>
<dbReference type="EMBL" id="ADMC01000028">
    <property type="protein sequence ID" value="EHP45730.1"/>
    <property type="molecule type" value="Genomic_DNA"/>
</dbReference>
<evidence type="ECO:0000313" key="1">
    <source>
        <dbReference type="EMBL" id="EHP45730.1"/>
    </source>
</evidence>
<sequence length="293" mass="34063">MKMDKWIEFFSHPEKIKEEDLTELEALLNRYPYFQAAQILFLKVLYLSKKNRFSPELKHRSIYIPNHKQFYKYLNNWSEFKEVFEASPEGTEENTTDTISPVEVPLSAVSLKNVTSTFTQPIELFGEEENHATAQVSQPSVPVPEIHPLPPHPVESEDIFRTYRLEDIFPEEEALSLGELAGELKKKKKTEEAPLPSPQDKTSKTALIDKFILEQPTIPKGQLDMVDNRDLSEESDQENDDLFSETLAKIYIKQKLYEKAITTYIKLSLKYPEKSVYFANRIEKIKDQINNNE</sequence>
<organism evidence="1 2">
    <name type="scientific">Odoribacter laneus YIT 12061</name>
    <dbReference type="NCBI Taxonomy" id="742817"/>
    <lineage>
        <taxon>Bacteria</taxon>
        <taxon>Pseudomonadati</taxon>
        <taxon>Bacteroidota</taxon>
        <taxon>Bacteroidia</taxon>
        <taxon>Bacteroidales</taxon>
        <taxon>Odoribacteraceae</taxon>
        <taxon>Odoribacter</taxon>
    </lineage>
</organism>
<reference evidence="1 2" key="1">
    <citation type="submission" date="2012-01" db="EMBL/GenBank/DDBJ databases">
        <title>The Genome Sequence of Odoribacter laneus YIT 12061.</title>
        <authorList>
            <consortium name="The Broad Institute Genome Sequencing Platform"/>
            <person name="Earl A."/>
            <person name="Ward D."/>
            <person name="Feldgarden M."/>
            <person name="Gevers D."/>
            <person name="Morotomi M."/>
            <person name="Young S.K."/>
            <person name="Zeng Q."/>
            <person name="Gargeya S."/>
            <person name="Fitzgerald M."/>
            <person name="Haas B."/>
            <person name="Abouelleil A."/>
            <person name="Alvarado L."/>
            <person name="Arachchi H.M."/>
            <person name="Berlin A."/>
            <person name="Chapman S.B."/>
            <person name="Gearin G."/>
            <person name="Goldberg J."/>
            <person name="Griggs A."/>
            <person name="Gujja S."/>
            <person name="Hansen M."/>
            <person name="Heiman D."/>
            <person name="Howarth C."/>
            <person name="Larimer J."/>
            <person name="Lui A."/>
            <person name="MacDonald P.J.P."/>
            <person name="McCowen C."/>
            <person name="Montmayeur A."/>
            <person name="Murphy C."/>
            <person name="Neiman D."/>
            <person name="Pearson M."/>
            <person name="Priest M."/>
            <person name="Roberts A."/>
            <person name="Saif S."/>
            <person name="Shea T."/>
            <person name="Sisk P."/>
            <person name="Stolte C."/>
            <person name="Sykes S."/>
            <person name="Wortman J."/>
            <person name="Nusbaum C."/>
            <person name="Birren B."/>
        </authorList>
    </citation>
    <scope>NUCLEOTIDE SEQUENCE [LARGE SCALE GENOMIC DNA]</scope>
    <source>
        <strain evidence="1 2">YIT 12061</strain>
    </source>
</reference>
<dbReference type="AlphaFoldDB" id="H1DKB6"/>
<comment type="caution">
    <text evidence="1">The sequence shown here is derived from an EMBL/GenBank/DDBJ whole genome shotgun (WGS) entry which is preliminary data.</text>
</comment>
<dbReference type="Proteomes" id="UP000004892">
    <property type="component" value="Unassembled WGS sequence"/>
</dbReference>
<dbReference type="STRING" id="742817.HMPREF9449_02702"/>
<evidence type="ECO:0000313" key="2">
    <source>
        <dbReference type="Proteomes" id="UP000004892"/>
    </source>
</evidence>
<protein>
    <recommendedName>
        <fullName evidence="3">Tetratricopeptide repeat protein</fullName>
    </recommendedName>
</protein>
<accession>H1DKB6</accession>
<dbReference type="HOGENOM" id="CLU_075055_0_0_10"/>
<dbReference type="eggNOG" id="ENOG502Z7TA">
    <property type="taxonomic scope" value="Bacteria"/>
</dbReference>
<gene>
    <name evidence="1" type="ORF">HMPREF9449_02702</name>
</gene>
<keyword evidence="2" id="KW-1185">Reference proteome</keyword>
<dbReference type="PATRIC" id="fig|742817.3.peg.2893"/>
<name>H1DKB6_9BACT</name>
<evidence type="ECO:0008006" key="3">
    <source>
        <dbReference type="Google" id="ProtNLM"/>
    </source>
</evidence>